<protein>
    <submittedName>
        <fullName evidence="1">Histidine kinase</fullName>
    </submittedName>
</protein>
<accession>I5BSP9</accession>
<dbReference type="STRING" id="1189621.A3SI_19531"/>
<name>I5BSP9_9BACT</name>
<keyword evidence="1" id="KW-0808">Transferase</keyword>
<dbReference type="AlphaFoldDB" id="I5BSP9"/>
<comment type="caution">
    <text evidence="1">The sequence shown here is derived from an EMBL/GenBank/DDBJ whole genome shotgun (WGS) entry which is preliminary data.</text>
</comment>
<dbReference type="RefSeq" id="WP_009057529.1">
    <property type="nucleotide sequence ID" value="NZ_AJYA01000078.1"/>
</dbReference>
<dbReference type="Proteomes" id="UP000005551">
    <property type="component" value="Unassembled WGS sequence"/>
</dbReference>
<evidence type="ECO:0000313" key="1">
    <source>
        <dbReference type="EMBL" id="EIM72601.1"/>
    </source>
</evidence>
<proteinExistence type="predicted"/>
<dbReference type="EMBL" id="AJYA01000078">
    <property type="protein sequence ID" value="EIM72601.1"/>
    <property type="molecule type" value="Genomic_DNA"/>
</dbReference>
<keyword evidence="2" id="KW-1185">Reference proteome</keyword>
<evidence type="ECO:0000313" key="2">
    <source>
        <dbReference type="Proteomes" id="UP000005551"/>
    </source>
</evidence>
<sequence length="135" mass="15337">MMAEDTQKRERFKVGAKVILGFVLALILVLAVASVTYISIRNLLDTVEELSEPNEKLQELNGLLGDIYLMDMSRLNRTSDKDSVLTAALESIKERHKRLIEQANTPDEKEKYEQINLAVRELLVGYAGWRRCGLT</sequence>
<keyword evidence="1" id="KW-0418">Kinase</keyword>
<reference evidence="1 2" key="1">
    <citation type="submission" date="2012-05" db="EMBL/GenBank/DDBJ databases">
        <title>Genome sequence of Nitritalea halalkaliphila LW7.</title>
        <authorList>
            <person name="Jangir P.K."/>
            <person name="Singh A."/>
            <person name="Shivaji S."/>
            <person name="Sharma R."/>
        </authorList>
    </citation>
    <scope>NUCLEOTIDE SEQUENCE [LARGE SCALE GENOMIC DNA]</scope>
    <source>
        <strain evidence="1 2">LW7</strain>
    </source>
</reference>
<organism evidence="1 2">
    <name type="scientific">Nitritalea halalkaliphila LW7</name>
    <dbReference type="NCBI Taxonomy" id="1189621"/>
    <lineage>
        <taxon>Bacteria</taxon>
        <taxon>Pseudomonadati</taxon>
        <taxon>Bacteroidota</taxon>
        <taxon>Cytophagia</taxon>
        <taxon>Cytophagales</taxon>
        <taxon>Cyclobacteriaceae</taxon>
        <taxon>Nitritalea</taxon>
    </lineage>
</organism>
<dbReference type="GO" id="GO:0016301">
    <property type="term" value="F:kinase activity"/>
    <property type="evidence" value="ECO:0007669"/>
    <property type="project" value="UniProtKB-KW"/>
</dbReference>
<gene>
    <name evidence="1" type="ORF">A3SI_19531</name>
</gene>